<dbReference type="GeneID" id="18164610"/>
<accession>G3JAJ6</accession>
<dbReference type="EMBL" id="JH126400">
    <property type="protein sequence ID" value="EGX94312.1"/>
    <property type="molecule type" value="Genomic_DNA"/>
</dbReference>
<evidence type="ECO:0000313" key="2">
    <source>
        <dbReference type="Proteomes" id="UP000001610"/>
    </source>
</evidence>
<proteinExistence type="predicted"/>
<name>G3JAJ6_CORMM</name>
<dbReference type="VEuPathDB" id="FungiDB:CCM_02583"/>
<reference evidence="1 2" key="1">
    <citation type="journal article" date="2011" name="Genome Biol.">
        <title>Genome sequence of the insect pathogenic fungus Cordyceps militaris, a valued traditional Chinese medicine.</title>
        <authorList>
            <person name="Zheng P."/>
            <person name="Xia Y."/>
            <person name="Xiao G."/>
            <person name="Xiong C."/>
            <person name="Hu X."/>
            <person name="Zhang S."/>
            <person name="Zheng H."/>
            <person name="Huang Y."/>
            <person name="Zhou Y."/>
            <person name="Wang S."/>
            <person name="Zhao G.P."/>
            <person name="Liu X."/>
            <person name="St Leger R.J."/>
            <person name="Wang C."/>
        </authorList>
    </citation>
    <scope>NUCLEOTIDE SEQUENCE [LARGE SCALE GENOMIC DNA]</scope>
    <source>
        <strain evidence="1 2">CM01</strain>
    </source>
</reference>
<dbReference type="InParanoid" id="G3JAJ6"/>
<dbReference type="RefSeq" id="XP_006667798.1">
    <property type="nucleotide sequence ID" value="XM_006667735.1"/>
</dbReference>
<gene>
    <name evidence="1" type="ORF">CCM_02583</name>
</gene>
<dbReference type="KEGG" id="cmt:CCM_02583"/>
<dbReference type="AlphaFoldDB" id="G3JAJ6"/>
<protein>
    <submittedName>
        <fullName evidence="1">Uncharacterized protein</fullName>
    </submittedName>
</protein>
<evidence type="ECO:0000313" key="1">
    <source>
        <dbReference type="EMBL" id="EGX94312.1"/>
    </source>
</evidence>
<dbReference type="HOGENOM" id="CLU_2941627_0_0_1"/>
<organism evidence="1 2">
    <name type="scientific">Cordyceps militaris (strain CM01)</name>
    <name type="common">Caterpillar fungus</name>
    <dbReference type="NCBI Taxonomy" id="983644"/>
    <lineage>
        <taxon>Eukaryota</taxon>
        <taxon>Fungi</taxon>
        <taxon>Dikarya</taxon>
        <taxon>Ascomycota</taxon>
        <taxon>Pezizomycotina</taxon>
        <taxon>Sordariomycetes</taxon>
        <taxon>Hypocreomycetidae</taxon>
        <taxon>Hypocreales</taxon>
        <taxon>Cordycipitaceae</taxon>
        <taxon>Cordyceps</taxon>
    </lineage>
</organism>
<sequence>MPEEEECPYVHTDNYPGFPSRKVRAMLKPLPAVAHRPISATMGNDWQRAAATRFTVLMPL</sequence>
<keyword evidence="2" id="KW-1185">Reference proteome</keyword>
<dbReference type="Proteomes" id="UP000001610">
    <property type="component" value="Unassembled WGS sequence"/>
</dbReference>